<proteinExistence type="predicted"/>
<dbReference type="Proteomes" id="UP000663671">
    <property type="component" value="Chromosome 2"/>
</dbReference>
<evidence type="ECO:0000313" key="1">
    <source>
        <dbReference type="EMBL" id="QSS59215.1"/>
    </source>
</evidence>
<organism evidence="1 2">
    <name type="scientific">Ajellomyces capsulatus</name>
    <name type="common">Darling's disease fungus</name>
    <name type="synonym">Histoplasma capsulatum</name>
    <dbReference type="NCBI Taxonomy" id="5037"/>
    <lineage>
        <taxon>Eukaryota</taxon>
        <taxon>Fungi</taxon>
        <taxon>Dikarya</taxon>
        <taxon>Ascomycota</taxon>
        <taxon>Pezizomycotina</taxon>
        <taxon>Eurotiomycetes</taxon>
        <taxon>Eurotiomycetidae</taxon>
        <taxon>Onygenales</taxon>
        <taxon>Ajellomycetaceae</taxon>
        <taxon>Histoplasma</taxon>
    </lineage>
</organism>
<gene>
    <name evidence="1" type="ORF">I7I51_08648</name>
</gene>
<evidence type="ECO:0000313" key="2">
    <source>
        <dbReference type="Proteomes" id="UP000663671"/>
    </source>
</evidence>
<name>A0A8A1M0X4_AJECA</name>
<reference evidence="1" key="1">
    <citation type="submission" date="2021-01" db="EMBL/GenBank/DDBJ databases">
        <title>Chromosome-level genome assembly of a human fungal pathogen reveals clustering of transcriptionally co-regulated genes.</title>
        <authorList>
            <person name="Voorhies M."/>
            <person name="Cohen S."/>
            <person name="Shea T.P."/>
            <person name="Petrus S."/>
            <person name="Munoz J.F."/>
            <person name="Poplawski S."/>
            <person name="Goldman W.E."/>
            <person name="Michael T."/>
            <person name="Cuomo C.A."/>
            <person name="Sil A."/>
            <person name="Beyhan S."/>
        </authorList>
    </citation>
    <scope>NUCLEOTIDE SEQUENCE</scope>
    <source>
        <strain evidence="1">WU24</strain>
    </source>
</reference>
<dbReference type="AlphaFoldDB" id="A0A8A1M0X4"/>
<dbReference type="VEuPathDB" id="FungiDB:I7I51_08648"/>
<dbReference type="EMBL" id="CP069109">
    <property type="protein sequence ID" value="QSS59215.1"/>
    <property type="molecule type" value="Genomic_DNA"/>
</dbReference>
<accession>A0A8A1M0X4</accession>
<sequence length="121" mass="13726">MTAHNTIWTTRRAYPSEERQLLVADYNAIVLKERSLALDERILASTLEQFSPSRSLVRSFEEFFCRDSGCLFCSIFIEAISTTIYIRHLKIGGSNTENLLSIRSGIEDRAHLGNLQRTGEG</sequence>
<protein>
    <submittedName>
        <fullName evidence="1">Uncharacterized protein</fullName>
    </submittedName>
</protein>